<dbReference type="OrthoDB" id="3631786at2"/>
<feature type="compositionally biased region" description="Basic and acidic residues" evidence="1">
    <location>
        <begin position="103"/>
        <end position="115"/>
    </location>
</feature>
<dbReference type="Gene3D" id="3.30.60.230">
    <property type="entry name" value="Lsr2, dimerization domain"/>
    <property type="match status" value="1"/>
</dbReference>
<feature type="compositionally biased region" description="Basic residues" evidence="1">
    <location>
        <begin position="57"/>
        <end position="77"/>
    </location>
</feature>
<protein>
    <submittedName>
        <fullName evidence="3">Lsr2 family protein</fullName>
    </submittedName>
</protein>
<keyword evidence="4" id="KW-1185">Reference proteome</keyword>
<gene>
    <name evidence="3" type="ORF">EWH70_08305</name>
</gene>
<dbReference type="Proteomes" id="UP000292003">
    <property type="component" value="Unassembled WGS sequence"/>
</dbReference>
<evidence type="ECO:0000259" key="2">
    <source>
        <dbReference type="Pfam" id="PF11774"/>
    </source>
</evidence>
<dbReference type="InterPro" id="IPR024412">
    <property type="entry name" value="Lsr2_dim_dom"/>
</dbReference>
<feature type="region of interest" description="Disordered" evidence="1">
    <location>
        <begin position="50"/>
        <end position="138"/>
    </location>
</feature>
<dbReference type="InterPro" id="IPR042261">
    <property type="entry name" value="Lsr2-like_dimerization"/>
</dbReference>
<dbReference type="EMBL" id="SFCC01000003">
    <property type="protein sequence ID" value="RZQ64871.1"/>
    <property type="molecule type" value="Genomic_DNA"/>
</dbReference>
<organism evidence="3 4">
    <name type="scientific">Amycolatopsis suaedae</name>
    <dbReference type="NCBI Taxonomy" id="2510978"/>
    <lineage>
        <taxon>Bacteria</taxon>
        <taxon>Bacillati</taxon>
        <taxon>Actinomycetota</taxon>
        <taxon>Actinomycetes</taxon>
        <taxon>Pseudonocardiales</taxon>
        <taxon>Pseudonocardiaceae</taxon>
        <taxon>Amycolatopsis</taxon>
    </lineage>
</organism>
<name>A0A4Q7JAR2_9PSEU</name>
<dbReference type="GO" id="GO:0003677">
    <property type="term" value="F:DNA binding"/>
    <property type="evidence" value="ECO:0007669"/>
    <property type="project" value="InterPro"/>
</dbReference>
<proteinExistence type="predicted"/>
<dbReference type="Pfam" id="PF11774">
    <property type="entry name" value="Lsr2"/>
    <property type="match status" value="1"/>
</dbReference>
<reference evidence="3 4" key="1">
    <citation type="submission" date="2019-02" db="EMBL/GenBank/DDBJ databases">
        <title>Draft genome sequence of Amycolatopsis sp. 8-3EHSu isolated from roots of Suaeda maritima.</title>
        <authorList>
            <person name="Duangmal K."/>
            <person name="Chantavorakit T."/>
        </authorList>
    </citation>
    <scope>NUCLEOTIDE SEQUENCE [LARGE SCALE GENOMIC DNA]</scope>
    <source>
        <strain evidence="3 4">8-3EHSu</strain>
    </source>
</reference>
<comment type="caution">
    <text evidence="3">The sequence shown here is derived from an EMBL/GenBank/DDBJ whole genome shotgun (WGS) entry which is preliminary data.</text>
</comment>
<dbReference type="AlphaFoldDB" id="A0A4Q7JAR2"/>
<feature type="compositionally biased region" description="Low complexity" evidence="1">
    <location>
        <begin position="127"/>
        <end position="138"/>
    </location>
</feature>
<evidence type="ECO:0000313" key="3">
    <source>
        <dbReference type="EMBL" id="RZQ64871.1"/>
    </source>
</evidence>
<feature type="compositionally biased region" description="Basic residues" evidence="1">
    <location>
        <begin position="116"/>
        <end position="126"/>
    </location>
</feature>
<accession>A0A4Q7JAR2</accession>
<dbReference type="RefSeq" id="WP_130474670.1">
    <property type="nucleotide sequence ID" value="NZ_SFCC01000003.1"/>
</dbReference>
<evidence type="ECO:0000256" key="1">
    <source>
        <dbReference type="SAM" id="MobiDB-lite"/>
    </source>
</evidence>
<sequence>MAKNTAVQLLDDITGEPAEETVLFAFEGIEYQIDLSGENAETLREVLERHANAGRRTGGRKRKRRIIALPAKKKTTARKSAAAEKKPAKAAKSTGTKRQAAAKKSEPVKKNETKNTRKTAAKKAPVRKAPPVTFSAAK</sequence>
<evidence type="ECO:0000313" key="4">
    <source>
        <dbReference type="Proteomes" id="UP000292003"/>
    </source>
</evidence>
<feature type="domain" description="Lsr2 dimerization" evidence="2">
    <location>
        <begin position="1"/>
        <end position="58"/>
    </location>
</feature>